<evidence type="ECO:0000313" key="3">
    <source>
        <dbReference type="Proteomes" id="UP001152888"/>
    </source>
</evidence>
<comment type="caution">
    <text evidence="2">The sequence shown here is derived from an EMBL/GenBank/DDBJ whole genome shotgun (WGS) entry which is preliminary data.</text>
</comment>
<protein>
    <recommendedName>
        <fullName evidence="4">BESS domain-containing protein</fullName>
    </recommendedName>
</protein>
<dbReference type="AlphaFoldDB" id="A0A9P0M548"/>
<accession>A0A9P0M548</accession>
<organism evidence="2 3">
    <name type="scientific">Acanthoscelides obtectus</name>
    <name type="common">Bean weevil</name>
    <name type="synonym">Bruchus obtectus</name>
    <dbReference type="NCBI Taxonomy" id="200917"/>
    <lineage>
        <taxon>Eukaryota</taxon>
        <taxon>Metazoa</taxon>
        <taxon>Ecdysozoa</taxon>
        <taxon>Arthropoda</taxon>
        <taxon>Hexapoda</taxon>
        <taxon>Insecta</taxon>
        <taxon>Pterygota</taxon>
        <taxon>Neoptera</taxon>
        <taxon>Endopterygota</taxon>
        <taxon>Coleoptera</taxon>
        <taxon>Polyphaga</taxon>
        <taxon>Cucujiformia</taxon>
        <taxon>Chrysomeloidea</taxon>
        <taxon>Chrysomelidae</taxon>
        <taxon>Bruchinae</taxon>
        <taxon>Bruchini</taxon>
        <taxon>Acanthoscelides</taxon>
    </lineage>
</organism>
<keyword evidence="3" id="KW-1185">Reference proteome</keyword>
<proteinExistence type="predicted"/>
<evidence type="ECO:0000313" key="2">
    <source>
        <dbReference type="EMBL" id="CAH2009141.1"/>
    </source>
</evidence>
<evidence type="ECO:0000256" key="1">
    <source>
        <dbReference type="SAM" id="MobiDB-lite"/>
    </source>
</evidence>
<sequence>MVAWDSLKFLDDPEELQETLSNHPASSDIIEVDEETTDNTDRIVEDQNPISSQKKFLSPHKNAPKRKKNEDPRIQEAYDILKSRTATQSKDECSMFADFIAQKMRKFSPHTRAVLQHQIHNLISKLNWTLYQFPLRCYHHPNKHFNLQHLFVKTFVLIIHYRLLLRQYHQ</sequence>
<reference evidence="2" key="1">
    <citation type="submission" date="2022-03" db="EMBL/GenBank/DDBJ databases">
        <authorList>
            <person name="Sayadi A."/>
        </authorList>
    </citation>
    <scope>NUCLEOTIDE SEQUENCE</scope>
</reference>
<dbReference type="Proteomes" id="UP001152888">
    <property type="component" value="Unassembled WGS sequence"/>
</dbReference>
<gene>
    <name evidence="2" type="ORF">ACAOBT_LOCUS30646</name>
</gene>
<evidence type="ECO:0008006" key="4">
    <source>
        <dbReference type="Google" id="ProtNLM"/>
    </source>
</evidence>
<dbReference type="EMBL" id="CAKOFQ010007859">
    <property type="protein sequence ID" value="CAH2009141.1"/>
    <property type="molecule type" value="Genomic_DNA"/>
</dbReference>
<name>A0A9P0M548_ACAOB</name>
<feature type="region of interest" description="Disordered" evidence="1">
    <location>
        <begin position="15"/>
        <end position="73"/>
    </location>
</feature>